<evidence type="ECO:0000256" key="2">
    <source>
        <dbReference type="ARBA" id="ARBA00022692"/>
    </source>
</evidence>
<evidence type="ECO:0000256" key="4">
    <source>
        <dbReference type="ARBA" id="ARBA00023136"/>
    </source>
</evidence>
<keyword evidence="6 7" id="KW-0961">Cell wall biogenesis/degradation</keyword>
<dbReference type="PANTHER" id="PTHR30518">
    <property type="entry name" value="ENDOLYTIC MUREIN TRANSGLYCOSYLASE"/>
    <property type="match status" value="1"/>
</dbReference>
<reference evidence="9" key="1">
    <citation type="submission" date="2021-02" db="EMBL/GenBank/DDBJ databases">
        <title>Infant gut strain persistence is associated with maternal origin, phylogeny, and functional potential including surface adhesion and iron acquisition.</title>
        <authorList>
            <person name="Lou Y.C."/>
        </authorList>
    </citation>
    <scope>NUCLEOTIDE SEQUENCE</scope>
    <source>
        <strain evidence="9">L2_039_000G1_dasL2_039_000G1_concoct_11</strain>
    </source>
</reference>
<dbReference type="GO" id="GO:0071555">
    <property type="term" value="P:cell wall organization"/>
    <property type="evidence" value="ECO:0007669"/>
    <property type="project" value="UniProtKB-KW"/>
</dbReference>
<comment type="catalytic activity">
    <reaction evidence="7">
        <text>a peptidoglycan chain = a peptidoglycan chain with N-acetyl-1,6-anhydromuramyl-[peptide] at the reducing end + a peptidoglycan chain with N-acetylglucosamine at the non-reducing end.</text>
        <dbReference type="EC" id="4.2.2.29"/>
    </reaction>
</comment>
<dbReference type="GO" id="GO:0005886">
    <property type="term" value="C:plasma membrane"/>
    <property type="evidence" value="ECO:0007669"/>
    <property type="project" value="UniProtKB-SubCell"/>
</dbReference>
<dbReference type="HAMAP" id="MF_02065">
    <property type="entry name" value="MltG"/>
    <property type="match status" value="1"/>
</dbReference>
<feature type="transmembrane region" description="Helical" evidence="7">
    <location>
        <begin position="44"/>
        <end position="63"/>
    </location>
</feature>
<keyword evidence="2 7" id="KW-0812">Transmembrane</keyword>
<evidence type="ECO:0000256" key="3">
    <source>
        <dbReference type="ARBA" id="ARBA00022989"/>
    </source>
</evidence>
<dbReference type="GO" id="GO:0008932">
    <property type="term" value="F:lytic endotransglycosylase activity"/>
    <property type="evidence" value="ECO:0007669"/>
    <property type="project" value="UniProtKB-UniRule"/>
</dbReference>
<evidence type="ECO:0000313" key="9">
    <source>
        <dbReference type="EMBL" id="MBS6940377.1"/>
    </source>
</evidence>
<comment type="function">
    <text evidence="7">Functions as a peptidoglycan terminase that cleaves nascent peptidoglycan strands endolytically to terminate their elongation.</text>
</comment>
<accession>A0A943UWV4</accession>
<dbReference type="NCBIfam" id="TIGR00247">
    <property type="entry name" value="endolytic transglycosylase MltG"/>
    <property type="match status" value="1"/>
</dbReference>
<dbReference type="InterPro" id="IPR003770">
    <property type="entry name" value="MLTG-like"/>
</dbReference>
<dbReference type="EMBL" id="JAGZSV010000027">
    <property type="protein sequence ID" value="MBS6940377.1"/>
    <property type="molecule type" value="Genomic_DNA"/>
</dbReference>
<dbReference type="GO" id="GO:0009252">
    <property type="term" value="P:peptidoglycan biosynthetic process"/>
    <property type="evidence" value="ECO:0007669"/>
    <property type="project" value="UniProtKB-UniRule"/>
</dbReference>
<gene>
    <name evidence="7 9" type="primary">mltG</name>
    <name evidence="9" type="ORF">KH142_02640</name>
</gene>
<dbReference type="PANTHER" id="PTHR30518:SF2">
    <property type="entry name" value="ENDOLYTIC MUREIN TRANSGLYCOSYLASE"/>
    <property type="match status" value="1"/>
</dbReference>
<dbReference type="Pfam" id="PF02618">
    <property type="entry name" value="YceG"/>
    <property type="match status" value="1"/>
</dbReference>
<comment type="similarity">
    <text evidence="7">Belongs to the transglycosylase MltG family.</text>
</comment>
<feature type="site" description="Important for catalytic activity" evidence="7">
    <location>
        <position position="272"/>
    </location>
</feature>
<comment type="caution">
    <text evidence="9">The sequence shown here is derived from an EMBL/GenBank/DDBJ whole genome shotgun (WGS) entry which is preliminary data.</text>
</comment>
<keyword evidence="5 7" id="KW-0456">Lyase</keyword>
<proteinExistence type="inferred from homology"/>
<comment type="subcellular location">
    <subcellularLocation>
        <location evidence="7">Cell membrane</location>
        <topology evidence="7">Single-pass membrane protein</topology>
    </subcellularLocation>
</comment>
<name>A0A943UWV4_9ACTN</name>
<dbReference type="EC" id="4.2.2.29" evidence="7"/>
<evidence type="ECO:0000313" key="10">
    <source>
        <dbReference type="Proteomes" id="UP000727506"/>
    </source>
</evidence>
<keyword evidence="3 7" id="KW-1133">Transmembrane helix</keyword>
<feature type="compositionally biased region" description="Polar residues" evidence="8">
    <location>
        <begin position="1"/>
        <end position="11"/>
    </location>
</feature>
<protein>
    <recommendedName>
        <fullName evidence="7">Endolytic murein transglycosylase</fullName>
        <ecNumber evidence="7">4.2.2.29</ecNumber>
    </recommendedName>
    <alternativeName>
        <fullName evidence="7">Peptidoglycan lytic transglycosylase</fullName>
    </alternativeName>
    <alternativeName>
        <fullName evidence="7">Peptidoglycan polymerization terminase</fullName>
    </alternativeName>
</protein>
<dbReference type="Proteomes" id="UP000727506">
    <property type="component" value="Unassembled WGS sequence"/>
</dbReference>
<organism evidence="9 10">
    <name type="scientific">Slackia piriformis</name>
    <dbReference type="NCBI Taxonomy" id="626934"/>
    <lineage>
        <taxon>Bacteria</taxon>
        <taxon>Bacillati</taxon>
        <taxon>Actinomycetota</taxon>
        <taxon>Coriobacteriia</taxon>
        <taxon>Eggerthellales</taxon>
        <taxon>Eggerthellaceae</taxon>
        <taxon>Slackia</taxon>
    </lineage>
</organism>
<sequence>MRRKQITYSSHPNHRARMVHAQGERQFRTYDTSHIRPRKSKAPLVIACVLAAVIVAVGAVVVLNVTKGCSADTEATGAEQVVSSDIRATVPEGASASDAASALASAGAIPDADAFLARAKALELDGLFQAGTYHFRAGMTLDDVVRAVASGDLGTTSLTIPEGYKLSDIAAAVEQATEGRISASDFGAAASDARSYASDYAFLADAPEGVSLEGFLFPKTYELGSDATADSVIRIMLSQFQTEVASLDWSYPESLGLSVYDAVTLASIVEKESSGDEQIRSQVAAVFYNRLSSRNVETNGFLQSDATTAYEVGHDPSAEEVQAATPYSTYANPGLPPTPICSPSLDCLQAVCAPASDYGDYYYFIFWNNDAGEVEYAFSKTYEEHQRAIAEHL</sequence>
<evidence type="ECO:0000256" key="6">
    <source>
        <dbReference type="ARBA" id="ARBA00023316"/>
    </source>
</evidence>
<evidence type="ECO:0000256" key="7">
    <source>
        <dbReference type="HAMAP-Rule" id="MF_02065"/>
    </source>
</evidence>
<dbReference type="AlphaFoldDB" id="A0A943UWV4"/>
<keyword evidence="4 7" id="KW-0472">Membrane</keyword>
<evidence type="ECO:0000256" key="5">
    <source>
        <dbReference type="ARBA" id="ARBA00023239"/>
    </source>
</evidence>
<evidence type="ECO:0000256" key="8">
    <source>
        <dbReference type="SAM" id="MobiDB-lite"/>
    </source>
</evidence>
<dbReference type="Gene3D" id="3.30.1490.480">
    <property type="entry name" value="Endolytic murein transglycosylase"/>
    <property type="match status" value="1"/>
</dbReference>
<keyword evidence="1 7" id="KW-1003">Cell membrane</keyword>
<evidence type="ECO:0000256" key="1">
    <source>
        <dbReference type="ARBA" id="ARBA00022475"/>
    </source>
</evidence>
<feature type="region of interest" description="Disordered" evidence="8">
    <location>
        <begin position="1"/>
        <end position="23"/>
    </location>
</feature>